<dbReference type="EMBL" id="JBEQNB010000020">
    <property type="protein sequence ID" value="MES0837762.1"/>
    <property type="molecule type" value="Genomic_DNA"/>
</dbReference>
<comment type="similarity">
    <text evidence="1">Belongs to the NodU/CmcH family.</text>
</comment>
<dbReference type="InterPro" id="IPR017945">
    <property type="entry name" value="DHBP_synth_RibB-like_a/b_dom"/>
</dbReference>
<dbReference type="InterPro" id="IPR043129">
    <property type="entry name" value="ATPase_NBD"/>
</dbReference>
<evidence type="ECO:0000256" key="1">
    <source>
        <dbReference type="ARBA" id="ARBA00006129"/>
    </source>
</evidence>
<accession>A0ABV2A334</accession>
<dbReference type="Pfam" id="PF16861">
    <property type="entry name" value="Carbam_trans_C"/>
    <property type="match status" value="1"/>
</dbReference>
<dbReference type="SUPFAM" id="SSF53067">
    <property type="entry name" value="Actin-like ATPase domain"/>
    <property type="match status" value="1"/>
</dbReference>
<evidence type="ECO:0000259" key="2">
    <source>
        <dbReference type="Pfam" id="PF02543"/>
    </source>
</evidence>
<feature type="domain" description="Carbamoyltransferase" evidence="2">
    <location>
        <begin position="2"/>
        <end position="71"/>
    </location>
</feature>
<proteinExistence type="inferred from homology"/>
<dbReference type="Gene3D" id="3.90.870.20">
    <property type="entry name" value="Carbamoyltransferase, C-terminal domain"/>
    <property type="match status" value="1"/>
</dbReference>
<evidence type="ECO:0000313" key="5">
    <source>
        <dbReference type="Proteomes" id="UP001432401"/>
    </source>
</evidence>
<feature type="domain" description="Carbamoyltransferase C-terminal" evidence="3">
    <location>
        <begin position="375"/>
        <end position="544"/>
    </location>
</feature>
<gene>
    <name evidence="4" type="ORF">ABUK86_28595</name>
</gene>
<dbReference type="CDD" id="cd24098">
    <property type="entry name" value="ASKHA_NBD_TobZ_N"/>
    <property type="match status" value="1"/>
</dbReference>
<dbReference type="InterPro" id="IPR038152">
    <property type="entry name" value="Carbam_trans_C_sf"/>
</dbReference>
<name>A0ABV2A334_9ACTN</name>
<dbReference type="Proteomes" id="UP001432401">
    <property type="component" value="Unassembled WGS sequence"/>
</dbReference>
<dbReference type="PANTHER" id="PTHR34847:SF1">
    <property type="entry name" value="NODULATION PROTEIN U"/>
    <property type="match status" value="1"/>
</dbReference>
<keyword evidence="5" id="KW-1185">Reference proteome</keyword>
<dbReference type="RefSeq" id="WP_344183928.1">
    <property type="nucleotide sequence ID" value="NZ_JBEQNA010000015.1"/>
</dbReference>
<evidence type="ECO:0000259" key="3">
    <source>
        <dbReference type="Pfam" id="PF16861"/>
    </source>
</evidence>
<dbReference type="InterPro" id="IPR031730">
    <property type="entry name" value="Carbam_trans_C"/>
</dbReference>
<dbReference type="Pfam" id="PF02543">
    <property type="entry name" value="Carbam_trans_N"/>
    <property type="match status" value="2"/>
</dbReference>
<dbReference type="SUPFAM" id="SSF55821">
    <property type="entry name" value="YrdC/RibB"/>
    <property type="match status" value="1"/>
</dbReference>
<organism evidence="4 5">
    <name type="scientific">Nocardiopsis tropica</name>
    <dbReference type="NCBI Taxonomy" id="109330"/>
    <lineage>
        <taxon>Bacteria</taxon>
        <taxon>Bacillati</taxon>
        <taxon>Actinomycetota</taxon>
        <taxon>Actinomycetes</taxon>
        <taxon>Streptosporangiales</taxon>
        <taxon>Nocardiopsidaceae</taxon>
        <taxon>Nocardiopsis</taxon>
    </lineage>
</organism>
<evidence type="ECO:0000313" key="4">
    <source>
        <dbReference type="EMBL" id="MES0837762.1"/>
    </source>
</evidence>
<dbReference type="PANTHER" id="PTHR34847">
    <property type="entry name" value="NODULATION PROTEIN U"/>
    <property type="match status" value="1"/>
</dbReference>
<reference evidence="4 5" key="1">
    <citation type="submission" date="2024-06" db="EMBL/GenBank/DDBJ databases">
        <authorList>
            <person name="Bataeva Y.V."/>
            <person name="Grigorian L.N."/>
            <person name="Solomentsev V.I."/>
        </authorList>
    </citation>
    <scope>NUCLEOTIDE SEQUENCE [LARGE SCALE GENOMIC DNA]</scope>
    <source>
        <strain evidence="5">SCPM-O-B-12605 (RCAM04882)</strain>
    </source>
</reference>
<dbReference type="InterPro" id="IPR003696">
    <property type="entry name" value="Carbtransf_dom"/>
</dbReference>
<feature type="domain" description="Carbamoyltransferase" evidence="2">
    <location>
        <begin position="115"/>
        <end position="326"/>
    </location>
</feature>
<dbReference type="InterPro" id="IPR051338">
    <property type="entry name" value="NodU/CmcH_Carbamoyltrnsfr"/>
</dbReference>
<comment type="caution">
    <text evidence="4">The sequence shown here is derived from an EMBL/GenBank/DDBJ whole genome shotgun (WGS) entry which is preliminary data.</text>
</comment>
<sequence length="551" mass="59324">MRILGVNAVFHDPAAALVVDGRTVAAAEEERFSRRKHGKEAVPFSTWELPSASMRWCLERAGLRPADLDAVSYSYDPALADPSGPGQDVGWEQLRLFYVERAPHFLASELPGLDPAKVVYVPHHVAHAASAGLAAPPEAGGGDCAVFVADGRGEATSHLAGSYTDGRLEVLARQPLPESLGLVYEELTEHLGFHRSSDEYKVMALASYGSPTMLDRVRERIGYEGEGLVRASGVDWKSLTEPCRKGEEPTREHADLAASVQAAMEEALLGVLGWLHLRTGKRHLTMAGGVALNCVANSRIAAEGPFDSVWVQPAAGDAGTALGGAMHLASLAGEKVEPMPGAELGRSWDEEELRALLDEADIEFERPSDLADAVAAELDADALVAWFQGGSEYGPRALGHRSLLANPLNAGNLERLNNVKGREQFRPVAPMVAERRAGEIFSGGPLPSPYMLFVHEVEPSWRERLPAVVHVDGTARVQTVSPEDDPLTARLLDRFEERSGLPVLVNTSLNTAGRPMVDSPRDALECFGSAPVDILAIGPFLVRRHARAGQR</sequence>
<protein>
    <submittedName>
        <fullName evidence="4">Carbamoyltransferase C-terminal domain-containing protein</fullName>
    </submittedName>
</protein>
<dbReference type="Gene3D" id="3.30.420.40">
    <property type="match status" value="2"/>
</dbReference>